<evidence type="ECO:0000313" key="1">
    <source>
        <dbReference type="EMBL" id="TEB04355.1"/>
    </source>
</evidence>
<dbReference type="InterPro" id="IPR027417">
    <property type="entry name" value="P-loop_NTPase"/>
</dbReference>
<proteinExistence type="predicted"/>
<sequence length="105" mass="12137">MLRKTSPILRELLDVTERGRSLGVILFGAEQFRSAIHDRVTGNCSTHAYGRTNSIETTTKNYGSLPTTYKNMLTRLEQGDYLIQNPVFRSLLKIRFPRPIYKQFK</sequence>
<name>A0A4Y7R5Y5_9FIRM</name>
<dbReference type="AlphaFoldDB" id="A0A4Y7R5Y5"/>
<dbReference type="RefSeq" id="WP_243124263.1">
    <property type="nucleotide sequence ID" value="NZ_QFGA01000004.1"/>
</dbReference>
<evidence type="ECO:0000313" key="2">
    <source>
        <dbReference type="Proteomes" id="UP000298324"/>
    </source>
</evidence>
<evidence type="ECO:0008006" key="3">
    <source>
        <dbReference type="Google" id="ProtNLM"/>
    </source>
</evidence>
<comment type="caution">
    <text evidence="1">The sequence shown here is derived from an EMBL/GenBank/DDBJ whole genome shotgun (WGS) entry which is preliminary data.</text>
</comment>
<reference evidence="1 2" key="1">
    <citation type="journal article" date="2018" name="Environ. Microbiol.">
        <title>Novel energy conservation strategies and behaviour of Pelotomaculum schinkii driving syntrophic propionate catabolism.</title>
        <authorList>
            <person name="Hidalgo-Ahumada C.A.P."/>
            <person name="Nobu M.K."/>
            <person name="Narihiro T."/>
            <person name="Tamaki H."/>
            <person name="Liu W.T."/>
            <person name="Kamagata Y."/>
            <person name="Stams A.J.M."/>
            <person name="Imachi H."/>
            <person name="Sousa D.Z."/>
        </authorList>
    </citation>
    <scope>NUCLEOTIDE SEQUENCE [LARGE SCALE GENOMIC DNA]</scope>
    <source>
        <strain evidence="1 2">HH</strain>
    </source>
</reference>
<keyword evidence="2" id="KW-1185">Reference proteome</keyword>
<protein>
    <recommendedName>
        <fullName evidence="3">AAA-like domain protein</fullName>
    </recommendedName>
</protein>
<dbReference type="Proteomes" id="UP000298324">
    <property type="component" value="Unassembled WGS sequence"/>
</dbReference>
<dbReference type="Gene3D" id="3.40.50.300">
    <property type="entry name" value="P-loop containing nucleotide triphosphate hydrolases"/>
    <property type="match status" value="1"/>
</dbReference>
<gene>
    <name evidence="1" type="ORF">Psch_04082</name>
</gene>
<dbReference type="EMBL" id="QFGA01000004">
    <property type="protein sequence ID" value="TEB04355.1"/>
    <property type="molecule type" value="Genomic_DNA"/>
</dbReference>
<accession>A0A4Y7R5Y5</accession>
<organism evidence="1 2">
    <name type="scientific">Pelotomaculum schinkii</name>
    <dbReference type="NCBI Taxonomy" id="78350"/>
    <lineage>
        <taxon>Bacteria</taxon>
        <taxon>Bacillati</taxon>
        <taxon>Bacillota</taxon>
        <taxon>Clostridia</taxon>
        <taxon>Eubacteriales</taxon>
        <taxon>Desulfotomaculaceae</taxon>
        <taxon>Pelotomaculum</taxon>
    </lineage>
</organism>